<dbReference type="Proteomes" id="UP000295117">
    <property type="component" value="Unassembled WGS sequence"/>
</dbReference>
<name>A0A4R8S044_9MYCO</name>
<evidence type="ECO:0000313" key="2">
    <source>
        <dbReference type="Proteomes" id="UP000295117"/>
    </source>
</evidence>
<sequence>MPEINDFDRLLHAAAVRLELLGFAELSDAVDEIVSFGGPEVEIPVIERIQTVATPTGWAMQEETKVDREWGITTTTLTLTLGRNTIDATISGHGMHLRDARWRIKGAGYQFHEILATQRKYHRVETVLEWMRRAVVEPTAESEDGE</sequence>
<gene>
    <name evidence="1" type="ORF">DE4585_02848</name>
</gene>
<reference evidence="1 2" key="1">
    <citation type="journal article" date="2019" name="Sci. Rep.">
        <title>Extended insight into the Mycobacterium chelonae-abscessus complex through whole genome sequencing of Mycobacterium salmoniphilum outbreak and Mycobacterium salmoniphilum-like strains.</title>
        <authorList>
            <person name="Behra P.R.K."/>
            <person name="Das S."/>
            <person name="Pettersson B.M.F."/>
            <person name="Shirreff L."/>
            <person name="DuCote T."/>
            <person name="Jacobsson K.G."/>
            <person name="Ennis D.G."/>
            <person name="Kirsebom L.A."/>
        </authorList>
    </citation>
    <scope>NUCLEOTIDE SEQUENCE [LARGE SCALE GENOMIC DNA]</scope>
    <source>
        <strain evidence="1 2">DE 4585</strain>
    </source>
</reference>
<evidence type="ECO:0000313" key="1">
    <source>
        <dbReference type="EMBL" id="TDZ79113.1"/>
    </source>
</evidence>
<dbReference type="AlphaFoldDB" id="A0A4R8S044"/>
<accession>A0A4R8S044</accession>
<proteinExistence type="predicted"/>
<protein>
    <submittedName>
        <fullName evidence="1">Uncharacterized protein</fullName>
    </submittedName>
</protein>
<organism evidence="1 2">
    <name type="scientific">Mycobacteroides salmoniphilum</name>
    <dbReference type="NCBI Taxonomy" id="404941"/>
    <lineage>
        <taxon>Bacteria</taxon>
        <taxon>Bacillati</taxon>
        <taxon>Actinomycetota</taxon>
        <taxon>Actinomycetes</taxon>
        <taxon>Mycobacteriales</taxon>
        <taxon>Mycobacteriaceae</taxon>
        <taxon>Mycobacteroides</taxon>
    </lineage>
</organism>
<dbReference type="EMBL" id="PECH01000008">
    <property type="protein sequence ID" value="TDZ79113.1"/>
    <property type="molecule type" value="Genomic_DNA"/>
</dbReference>
<comment type="caution">
    <text evidence="1">The sequence shown here is derived from an EMBL/GenBank/DDBJ whole genome shotgun (WGS) entry which is preliminary data.</text>
</comment>